<keyword evidence="3" id="KW-1185">Reference proteome</keyword>
<keyword evidence="2" id="KW-0808">Transferase</keyword>
<proteinExistence type="predicted"/>
<name>A0A2Z7CU50_9LAMI</name>
<dbReference type="GO" id="GO:0016740">
    <property type="term" value="F:transferase activity"/>
    <property type="evidence" value="ECO:0007669"/>
    <property type="project" value="UniProtKB-KW"/>
</dbReference>
<sequence length="162" mass="18910">MISEAHSWEPRSTSNNSPIQLNRKLKQRLRLRSQQQFEVLPQRHNTRRRQQLRDLSLAKNSLQEWYRKEELHERSPTLPRTPKTTIGNDGKLPKKLTHSRCRYSDVCMAIESLTTLDIPMVVDSIGIYELKGSYYMLTMTDWFLQALSVIPMLLGALPWSDG</sequence>
<evidence type="ECO:0000313" key="3">
    <source>
        <dbReference type="Proteomes" id="UP000250235"/>
    </source>
</evidence>
<feature type="region of interest" description="Disordered" evidence="1">
    <location>
        <begin position="73"/>
        <end position="92"/>
    </location>
</feature>
<feature type="compositionally biased region" description="Polar residues" evidence="1">
    <location>
        <begin position="10"/>
        <end position="19"/>
    </location>
</feature>
<feature type="region of interest" description="Disordered" evidence="1">
    <location>
        <begin position="1"/>
        <end position="20"/>
    </location>
</feature>
<dbReference type="Proteomes" id="UP000250235">
    <property type="component" value="Unassembled WGS sequence"/>
</dbReference>
<protein>
    <submittedName>
        <fullName evidence="2">Xylosyltransferase 2-like</fullName>
    </submittedName>
</protein>
<organism evidence="2 3">
    <name type="scientific">Dorcoceras hygrometricum</name>
    <dbReference type="NCBI Taxonomy" id="472368"/>
    <lineage>
        <taxon>Eukaryota</taxon>
        <taxon>Viridiplantae</taxon>
        <taxon>Streptophyta</taxon>
        <taxon>Embryophyta</taxon>
        <taxon>Tracheophyta</taxon>
        <taxon>Spermatophyta</taxon>
        <taxon>Magnoliopsida</taxon>
        <taxon>eudicotyledons</taxon>
        <taxon>Gunneridae</taxon>
        <taxon>Pentapetalae</taxon>
        <taxon>asterids</taxon>
        <taxon>lamiids</taxon>
        <taxon>Lamiales</taxon>
        <taxon>Gesneriaceae</taxon>
        <taxon>Didymocarpoideae</taxon>
        <taxon>Trichosporeae</taxon>
        <taxon>Loxocarpinae</taxon>
        <taxon>Dorcoceras</taxon>
    </lineage>
</organism>
<accession>A0A2Z7CU50</accession>
<evidence type="ECO:0000313" key="2">
    <source>
        <dbReference type="EMBL" id="KZV50333.1"/>
    </source>
</evidence>
<dbReference type="AlphaFoldDB" id="A0A2Z7CU50"/>
<reference evidence="2 3" key="1">
    <citation type="journal article" date="2015" name="Proc. Natl. Acad. Sci. U.S.A.">
        <title>The resurrection genome of Boea hygrometrica: A blueprint for survival of dehydration.</title>
        <authorList>
            <person name="Xiao L."/>
            <person name="Yang G."/>
            <person name="Zhang L."/>
            <person name="Yang X."/>
            <person name="Zhao S."/>
            <person name="Ji Z."/>
            <person name="Zhou Q."/>
            <person name="Hu M."/>
            <person name="Wang Y."/>
            <person name="Chen M."/>
            <person name="Xu Y."/>
            <person name="Jin H."/>
            <person name="Xiao X."/>
            <person name="Hu G."/>
            <person name="Bao F."/>
            <person name="Hu Y."/>
            <person name="Wan P."/>
            <person name="Li L."/>
            <person name="Deng X."/>
            <person name="Kuang T."/>
            <person name="Xiang C."/>
            <person name="Zhu J.K."/>
            <person name="Oliver M.J."/>
            <person name="He Y."/>
        </authorList>
    </citation>
    <scope>NUCLEOTIDE SEQUENCE [LARGE SCALE GENOMIC DNA]</scope>
    <source>
        <strain evidence="3">cv. XS01</strain>
    </source>
</reference>
<gene>
    <name evidence="2" type="ORF">F511_36784</name>
</gene>
<evidence type="ECO:0000256" key="1">
    <source>
        <dbReference type="SAM" id="MobiDB-lite"/>
    </source>
</evidence>
<dbReference type="EMBL" id="KQ992466">
    <property type="protein sequence ID" value="KZV50333.1"/>
    <property type="molecule type" value="Genomic_DNA"/>
</dbReference>